<dbReference type="RefSeq" id="WP_215803631.1">
    <property type="nucleotide sequence ID" value="NZ_CP053881.1"/>
</dbReference>
<name>A0ABD7EN10_AERJA</name>
<proteinExistence type="predicted"/>
<accession>A0ABD7EN10</accession>
<reference evidence="1 2" key="1">
    <citation type="journal article" date="2021" name="Front. Microbiol.">
        <title>Prevalence and Genetic Analysis of Chromosomal mcr-3/7 in Aeromonas From U.S. Animal-Derived Samples.</title>
        <authorList>
            <person name="Wang Y."/>
            <person name="Hou N."/>
            <person name="Rasooly R."/>
            <person name="Gu Y."/>
            <person name="He X."/>
        </authorList>
    </citation>
    <scope>NUCLEOTIDE SEQUENCE [LARGE SCALE GENOMIC DNA]</scope>
    <source>
        <strain evidence="1 2">4608</strain>
    </source>
</reference>
<evidence type="ECO:0000313" key="1">
    <source>
        <dbReference type="EMBL" id="QWL62595.1"/>
    </source>
</evidence>
<dbReference type="InterPro" id="IPR032581">
    <property type="entry name" value="DUF4917"/>
</dbReference>
<dbReference type="EMBL" id="CP053881">
    <property type="protein sequence ID" value="QWL62595.1"/>
    <property type="molecule type" value="Genomic_DNA"/>
</dbReference>
<dbReference type="Proteomes" id="UP000679312">
    <property type="component" value="Chromosome"/>
</dbReference>
<dbReference type="AlphaFoldDB" id="A0ABD7EN10"/>
<gene>
    <name evidence="1" type="ORF">HQ399_10180</name>
</gene>
<sequence length="344" mass="39981">MTDKLATFNEVQEYLQSKKRNVHLLLGNGFSMAYNHEIFSYNALHKFIEEQDDPLISSLFDIVKTKNFELVMQQLDNFCDLIDAFGSDRTLLDKVQTASNRLKESLIDAVESLHPEHVFKLEEYQIEKCYHFLSFFIKNQGSIFSTNYDLLLYWVLMRSGARNAIDGFGRDKEDNDYSDEPEYSELRWGNNKKNQNIYYVHGALPIFDEGIHIIKEEYTGTKYLLENIKKRIDDGHYPIFVASGNGEEKLNHILHNRYLTHCYESLCNIDGSLVTFGFNFGSYDHHIIDAINVAAKQGRRAGNKLFSIYIGVYSDNDRKHIERIQSKFKCKVNIFDAKTANVWA</sequence>
<organism evidence="1 2">
    <name type="scientific">Aeromonas jandaei</name>
    <dbReference type="NCBI Taxonomy" id="650"/>
    <lineage>
        <taxon>Bacteria</taxon>
        <taxon>Pseudomonadati</taxon>
        <taxon>Pseudomonadota</taxon>
        <taxon>Gammaproteobacteria</taxon>
        <taxon>Aeromonadales</taxon>
        <taxon>Aeromonadaceae</taxon>
        <taxon>Aeromonas</taxon>
    </lineage>
</organism>
<dbReference type="Pfam" id="PF16263">
    <property type="entry name" value="DUF4917"/>
    <property type="match status" value="1"/>
</dbReference>
<evidence type="ECO:0000313" key="2">
    <source>
        <dbReference type="Proteomes" id="UP000679312"/>
    </source>
</evidence>
<protein>
    <submittedName>
        <fullName evidence="1">DUF4917 family protein</fullName>
    </submittedName>
</protein>